<dbReference type="SMART" id="SM00320">
    <property type="entry name" value="WD40"/>
    <property type="match status" value="4"/>
</dbReference>
<name>A0AA88XZW7_PINIB</name>
<dbReference type="PANTHER" id="PTHR14381:SF1">
    <property type="entry name" value="F-BOX_WD REPEAT-CONTAINING PROTEIN 4"/>
    <property type="match status" value="1"/>
</dbReference>
<reference evidence="1" key="1">
    <citation type="submission" date="2019-08" db="EMBL/GenBank/DDBJ databases">
        <title>The improved chromosome-level genome for the pearl oyster Pinctada fucata martensii using PacBio sequencing and Hi-C.</title>
        <authorList>
            <person name="Zheng Z."/>
        </authorList>
    </citation>
    <scope>NUCLEOTIDE SEQUENCE</scope>
    <source>
        <strain evidence="1">ZZ-2019</strain>
        <tissue evidence="1">Adductor muscle</tissue>
    </source>
</reference>
<gene>
    <name evidence="1" type="ORF">FSP39_010155</name>
</gene>
<dbReference type="InterPro" id="IPR001680">
    <property type="entry name" value="WD40_rpt"/>
</dbReference>
<dbReference type="SUPFAM" id="SSF50978">
    <property type="entry name" value="WD40 repeat-like"/>
    <property type="match status" value="1"/>
</dbReference>
<dbReference type="InterPro" id="IPR036322">
    <property type="entry name" value="WD40_repeat_dom_sf"/>
</dbReference>
<organism evidence="1 2">
    <name type="scientific">Pinctada imbricata</name>
    <name type="common">Atlantic pearl-oyster</name>
    <name type="synonym">Pinctada martensii</name>
    <dbReference type="NCBI Taxonomy" id="66713"/>
    <lineage>
        <taxon>Eukaryota</taxon>
        <taxon>Metazoa</taxon>
        <taxon>Spiralia</taxon>
        <taxon>Lophotrochozoa</taxon>
        <taxon>Mollusca</taxon>
        <taxon>Bivalvia</taxon>
        <taxon>Autobranchia</taxon>
        <taxon>Pteriomorphia</taxon>
        <taxon>Pterioida</taxon>
        <taxon>Pterioidea</taxon>
        <taxon>Pteriidae</taxon>
        <taxon>Pinctada</taxon>
    </lineage>
</organism>
<sequence>MNRQLPWLVYSKEELWISDLHCIKCYQQQGNGHLQEKPKCLRGLQDDVSKFVVRDSKVVSGCRDGSVFVWDSYTGRVITEFQQLHQYDAQAVDIHDNVLVSGSRDHTVQVLKQKISPKSACIGHFSCSRTSDIAFRRDFVTNAKYKFSFNELTVLCVNNLFVFICINIYIESYTAIGYLGEDLKYGSGMLDMKYESPHTLLTCGYDTCLRLWDTRTNECVKKWEEPFDTAIDCVQSDDDFTMFAGTSRHGMVRVWDKRQTQPIQMYYTGRKRNSPVYSIAFNHEKLFCALDIGVQVLDFNTQQKDYTIAEHDTCSLYNENFIYFDIEVSNSRLDPGSFTCVHVYLVL</sequence>
<keyword evidence="2" id="KW-1185">Reference proteome</keyword>
<dbReference type="Proteomes" id="UP001186944">
    <property type="component" value="Unassembled WGS sequence"/>
</dbReference>
<dbReference type="GO" id="GO:0019005">
    <property type="term" value="C:SCF ubiquitin ligase complex"/>
    <property type="evidence" value="ECO:0007669"/>
    <property type="project" value="TreeGrafter"/>
</dbReference>
<dbReference type="EMBL" id="VSWD01000008">
    <property type="protein sequence ID" value="KAK3095089.1"/>
    <property type="molecule type" value="Genomic_DNA"/>
</dbReference>
<dbReference type="PANTHER" id="PTHR14381">
    <property type="entry name" value="DACTYLIN"/>
    <property type="match status" value="1"/>
</dbReference>
<evidence type="ECO:0000313" key="2">
    <source>
        <dbReference type="Proteomes" id="UP001186944"/>
    </source>
</evidence>
<dbReference type="FunFam" id="2.130.10.10:FF:002194">
    <property type="entry name" value="Uncharacterized protein"/>
    <property type="match status" value="1"/>
</dbReference>
<dbReference type="AlphaFoldDB" id="A0AA88XZW7"/>
<dbReference type="InterPro" id="IPR015943">
    <property type="entry name" value="WD40/YVTN_repeat-like_dom_sf"/>
</dbReference>
<evidence type="ECO:0008006" key="3">
    <source>
        <dbReference type="Google" id="ProtNLM"/>
    </source>
</evidence>
<evidence type="ECO:0000313" key="1">
    <source>
        <dbReference type="EMBL" id="KAK3095089.1"/>
    </source>
</evidence>
<protein>
    <recommendedName>
        <fullName evidence="3">F-box/WD repeat-containing protein 4</fullName>
    </recommendedName>
</protein>
<dbReference type="GO" id="GO:0031146">
    <property type="term" value="P:SCF-dependent proteasomal ubiquitin-dependent protein catabolic process"/>
    <property type="evidence" value="ECO:0007669"/>
    <property type="project" value="TreeGrafter"/>
</dbReference>
<comment type="caution">
    <text evidence="1">The sequence shown here is derived from an EMBL/GenBank/DDBJ whole genome shotgun (WGS) entry which is preliminary data.</text>
</comment>
<dbReference type="InterPro" id="IPR052301">
    <property type="entry name" value="SCF_F-box/WD-repeat"/>
</dbReference>
<proteinExistence type="predicted"/>
<accession>A0AA88XZW7</accession>
<dbReference type="Gene3D" id="2.130.10.10">
    <property type="entry name" value="YVTN repeat-like/Quinoprotein amine dehydrogenase"/>
    <property type="match status" value="2"/>
</dbReference>
<dbReference type="Pfam" id="PF00400">
    <property type="entry name" value="WD40"/>
    <property type="match status" value="2"/>
</dbReference>